<comment type="function">
    <text evidence="9 10">Catalyzes the prenylation of para-hydroxybenzoate (PHB) with an all-trans polyprenyl group. Mediates the second step in the final reaction sequence of coenzyme Q (CoQ) biosynthesis, which is the condensation of the polyisoprenoid side chain with PHB, generating the first membrane-bound Q intermediate.</text>
</comment>
<dbReference type="GO" id="GO:0008299">
    <property type="term" value="P:isoprenoid biosynthetic process"/>
    <property type="evidence" value="ECO:0007669"/>
    <property type="project" value="UniProtKB-UniRule"/>
</dbReference>
<keyword evidence="12" id="KW-1185">Reference proteome</keyword>
<dbReference type="FunFam" id="1.10.357.140:FF:000003">
    <property type="entry name" value="4-hydroxybenzoate polyprenyltransferase, mitochondrial"/>
    <property type="match status" value="1"/>
</dbReference>
<dbReference type="OrthoDB" id="18170at2759"/>
<comment type="cofactor">
    <cofactor evidence="1 10">
        <name>Mg(2+)</name>
        <dbReference type="ChEBI" id="CHEBI:18420"/>
    </cofactor>
</comment>
<dbReference type="CDD" id="cd13959">
    <property type="entry name" value="PT_UbiA_COQ2"/>
    <property type="match status" value="1"/>
</dbReference>
<keyword evidence="10" id="KW-0831">Ubiquinone biosynthesis</keyword>
<feature type="transmembrane region" description="Helical" evidence="10">
    <location>
        <begin position="100"/>
        <end position="119"/>
    </location>
</feature>
<comment type="similarity">
    <text evidence="3 10">Belongs to the UbiA prenyltransferase family.</text>
</comment>
<keyword evidence="10" id="KW-0496">Mitochondrion</keyword>
<evidence type="ECO:0000256" key="2">
    <source>
        <dbReference type="ARBA" id="ARBA00004292"/>
    </source>
</evidence>
<dbReference type="GO" id="GO:0005743">
    <property type="term" value="C:mitochondrial inner membrane"/>
    <property type="evidence" value="ECO:0007669"/>
    <property type="project" value="UniProtKB-SubCell"/>
</dbReference>
<feature type="transmembrane region" description="Helical" evidence="10">
    <location>
        <begin position="125"/>
        <end position="148"/>
    </location>
</feature>
<evidence type="ECO:0000256" key="10">
    <source>
        <dbReference type="HAMAP-Rule" id="MF_03189"/>
    </source>
</evidence>
<keyword evidence="10" id="KW-0414">Isoprene biosynthesis</keyword>
<dbReference type="Gene3D" id="1.10.357.140">
    <property type="entry name" value="UbiA prenyltransferase"/>
    <property type="match status" value="1"/>
</dbReference>
<proteinExistence type="inferred from homology"/>
<comment type="catalytic activity">
    <reaction evidence="8 10">
        <text>an all-trans-polyprenyl diphosphate + 4-hydroxybenzoate = a 4-hydroxy-3-(all-trans-polyprenyl)benzoate + diphosphate</text>
        <dbReference type="Rhea" id="RHEA:44504"/>
        <dbReference type="Rhea" id="RHEA-COMP:9514"/>
        <dbReference type="Rhea" id="RHEA-COMP:9564"/>
        <dbReference type="ChEBI" id="CHEBI:17879"/>
        <dbReference type="ChEBI" id="CHEBI:33019"/>
        <dbReference type="ChEBI" id="CHEBI:58914"/>
        <dbReference type="ChEBI" id="CHEBI:78396"/>
        <dbReference type="EC" id="2.5.1.39"/>
    </reaction>
</comment>
<gene>
    <name evidence="11" type="ORF">INT45_010161</name>
</gene>
<feature type="transmembrane region" description="Helical" evidence="10">
    <location>
        <begin position="168"/>
        <end position="193"/>
    </location>
</feature>
<organism evidence="11 12">
    <name type="scientific">Circinella minor</name>
    <dbReference type="NCBI Taxonomy" id="1195481"/>
    <lineage>
        <taxon>Eukaryota</taxon>
        <taxon>Fungi</taxon>
        <taxon>Fungi incertae sedis</taxon>
        <taxon>Mucoromycota</taxon>
        <taxon>Mucoromycotina</taxon>
        <taxon>Mucoromycetes</taxon>
        <taxon>Mucorales</taxon>
        <taxon>Lichtheimiaceae</taxon>
        <taxon>Circinella</taxon>
    </lineage>
</organism>
<keyword evidence="4 10" id="KW-0808">Transferase</keyword>
<sequence length="379" mass="41505">MRLSLAVRLTKSALYQKSYALYNPAVIKQATNISKKPIINSIQRQWIQSTTPPQSTTVTTGITNNDDESKSKRIIYGSWIDRLPEKLAPYAFLARVDKPVGTWLLYWPCAWGITMATYSNDVSPWSAAFMLGAMGFGAICMRGAGCTINDLWDRDVDNKVARTKIRPVAAGTVTVPQAIGFTGVQLLGGLAVFLTLNQYTMMVSASTLALVVTYPLMKRITYWPQLVLGMAFNSGAVIGWSSMTGSIDPYVCLPMYLGGIAWTLTYDTIYAHQDKLDDVKVGVKSTALRFADKTPQWLTGFSSTFVGLTALAGYMNGQGLPFYLISVGGAAAHLAWQLKTVNYDDAKSCWERFHSNQRVGAIVWSGLLADYAYAATLAA</sequence>
<dbReference type="FunFam" id="1.20.120.1780:FF:000001">
    <property type="entry name" value="4-hydroxybenzoate octaprenyltransferase"/>
    <property type="match status" value="1"/>
</dbReference>
<dbReference type="InterPro" id="IPR044878">
    <property type="entry name" value="UbiA_sf"/>
</dbReference>
<evidence type="ECO:0000256" key="1">
    <source>
        <dbReference type="ARBA" id="ARBA00001946"/>
    </source>
</evidence>
<keyword evidence="7 10" id="KW-0472">Membrane</keyword>
<keyword evidence="10" id="KW-0999">Mitochondrion inner membrane</keyword>
<comment type="subcellular location">
    <subcellularLocation>
        <location evidence="2 10">Mitochondrion inner membrane</location>
        <topology evidence="2 10">Multi-pass membrane protein</topology>
        <orientation evidence="2 10">Matrix side</orientation>
    </subcellularLocation>
</comment>
<dbReference type="Proteomes" id="UP000646827">
    <property type="component" value="Unassembled WGS sequence"/>
</dbReference>
<evidence type="ECO:0000313" key="12">
    <source>
        <dbReference type="Proteomes" id="UP000646827"/>
    </source>
</evidence>
<protein>
    <recommendedName>
        <fullName evidence="10">4-hydroxybenzoate polyprenyltransferase, mitochondrial</fullName>
        <shortName evidence="10">4-HB polyprenyltransferase</shortName>
        <ecNumber evidence="10">2.5.1.39</ecNumber>
    </recommendedName>
    <alternativeName>
        <fullName evidence="10">Para-hydroxybenzoate--polyprenyltransferase</fullName>
        <shortName evidence="10">PHB:PPT</shortName>
        <shortName evidence="10">PHB:polyprenyltransferase</shortName>
    </alternativeName>
</protein>
<evidence type="ECO:0000256" key="5">
    <source>
        <dbReference type="ARBA" id="ARBA00022692"/>
    </source>
</evidence>
<dbReference type="UniPathway" id="UPA00232"/>
<evidence type="ECO:0000256" key="3">
    <source>
        <dbReference type="ARBA" id="ARBA00005985"/>
    </source>
</evidence>
<dbReference type="InterPro" id="IPR006370">
    <property type="entry name" value="HB_polyprenyltransferase-like"/>
</dbReference>
<dbReference type="HAMAP" id="MF_01635">
    <property type="entry name" value="UbiA"/>
    <property type="match status" value="1"/>
</dbReference>
<dbReference type="NCBIfam" id="TIGR01474">
    <property type="entry name" value="ubiA_proteo"/>
    <property type="match status" value="1"/>
</dbReference>
<dbReference type="InterPro" id="IPR039653">
    <property type="entry name" value="Prenyltransferase"/>
</dbReference>
<dbReference type="GO" id="GO:0006744">
    <property type="term" value="P:ubiquinone biosynthetic process"/>
    <property type="evidence" value="ECO:0007669"/>
    <property type="project" value="UniProtKB-UniRule"/>
</dbReference>
<dbReference type="AlphaFoldDB" id="A0A8H7VPT6"/>
<evidence type="ECO:0000256" key="4">
    <source>
        <dbReference type="ARBA" id="ARBA00022679"/>
    </source>
</evidence>
<dbReference type="EC" id="2.5.1.39" evidence="10"/>
<comment type="caution">
    <text evidence="11">The sequence shown here is derived from an EMBL/GenBank/DDBJ whole genome shotgun (WGS) entry which is preliminary data.</text>
</comment>
<dbReference type="EMBL" id="JAEPRB010000012">
    <property type="protein sequence ID" value="KAG2226882.1"/>
    <property type="molecule type" value="Genomic_DNA"/>
</dbReference>
<dbReference type="GO" id="GO:0008412">
    <property type="term" value="F:4-hydroxybenzoate polyprenyltransferase activity"/>
    <property type="evidence" value="ECO:0007669"/>
    <property type="project" value="UniProtKB-EC"/>
</dbReference>
<feature type="transmembrane region" description="Helical" evidence="10">
    <location>
        <begin position="320"/>
        <end position="338"/>
    </location>
</feature>
<keyword evidence="6 10" id="KW-1133">Transmembrane helix</keyword>
<evidence type="ECO:0000256" key="8">
    <source>
        <dbReference type="ARBA" id="ARBA00052313"/>
    </source>
</evidence>
<evidence type="ECO:0000256" key="9">
    <source>
        <dbReference type="ARBA" id="ARBA00058997"/>
    </source>
</evidence>
<reference evidence="11 12" key="1">
    <citation type="submission" date="2020-12" db="EMBL/GenBank/DDBJ databases">
        <title>Metabolic potential, ecology and presence of endohyphal bacteria is reflected in genomic diversity of Mucoromycotina.</title>
        <authorList>
            <person name="Muszewska A."/>
            <person name="Okrasinska A."/>
            <person name="Steczkiewicz K."/>
            <person name="Drgas O."/>
            <person name="Orlowska M."/>
            <person name="Perlinska-Lenart U."/>
            <person name="Aleksandrzak-Piekarczyk T."/>
            <person name="Szatraj K."/>
            <person name="Zielenkiewicz U."/>
            <person name="Pilsyk S."/>
            <person name="Malc E."/>
            <person name="Mieczkowski P."/>
            <person name="Kruszewska J.S."/>
            <person name="Biernat P."/>
            <person name="Pawlowska J."/>
        </authorList>
    </citation>
    <scope>NUCLEOTIDE SEQUENCE [LARGE SCALE GENOMIC DNA]</scope>
    <source>
        <strain evidence="11 12">CBS 142.35</strain>
    </source>
</reference>
<dbReference type="PANTHER" id="PTHR11048">
    <property type="entry name" value="PRENYLTRANSFERASES"/>
    <property type="match status" value="1"/>
</dbReference>
<keyword evidence="5 10" id="KW-0812">Transmembrane</keyword>
<name>A0A8H7VPT6_9FUNG</name>
<dbReference type="PANTHER" id="PTHR11048:SF28">
    <property type="entry name" value="4-HYDROXYBENZOATE POLYPRENYLTRANSFERASE, MITOCHONDRIAL"/>
    <property type="match status" value="1"/>
</dbReference>
<comment type="pathway">
    <text evidence="10">Cofactor biosynthesis; ubiquinone biosynthesis.</text>
</comment>
<dbReference type="Pfam" id="PF01040">
    <property type="entry name" value="UbiA"/>
    <property type="match status" value="1"/>
</dbReference>
<accession>A0A8H7VPT6</accession>
<evidence type="ECO:0000256" key="7">
    <source>
        <dbReference type="ARBA" id="ARBA00023136"/>
    </source>
</evidence>
<evidence type="ECO:0000256" key="6">
    <source>
        <dbReference type="ARBA" id="ARBA00022989"/>
    </source>
</evidence>
<dbReference type="Gene3D" id="1.20.120.1780">
    <property type="entry name" value="UbiA prenyltransferase"/>
    <property type="match status" value="1"/>
</dbReference>
<dbReference type="InterPro" id="IPR000537">
    <property type="entry name" value="UbiA_prenyltransferase"/>
</dbReference>
<evidence type="ECO:0000313" key="11">
    <source>
        <dbReference type="EMBL" id="KAG2226882.1"/>
    </source>
</evidence>